<accession>A0A8J4QQR9</accession>
<organism evidence="1 2">
    <name type="scientific">Castanea mollissima</name>
    <name type="common">Chinese chestnut</name>
    <dbReference type="NCBI Taxonomy" id="60419"/>
    <lineage>
        <taxon>Eukaryota</taxon>
        <taxon>Viridiplantae</taxon>
        <taxon>Streptophyta</taxon>
        <taxon>Embryophyta</taxon>
        <taxon>Tracheophyta</taxon>
        <taxon>Spermatophyta</taxon>
        <taxon>Magnoliopsida</taxon>
        <taxon>eudicotyledons</taxon>
        <taxon>Gunneridae</taxon>
        <taxon>Pentapetalae</taxon>
        <taxon>rosids</taxon>
        <taxon>fabids</taxon>
        <taxon>Fagales</taxon>
        <taxon>Fagaceae</taxon>
        <taxon>Castanea</taxon>
    </lineage>
</organism>
<protein>
    <submittedName>
        <fullName evidence="1">Uncharacterized protein</fullName>
    </submittedName>
</protein>
<sequence length="109" mass="11724">MERNQGRKYTRTNSVSQSIRGYWEVIIKISRAKTRRSGRTALAYEAINLQGLTIFKGGASNAAATTVGATQEALVEAAMIAKNLGFGRILFLSSSKGIVQACNLKCPNG</sequence>
<name>A0A8J4QQR9_9ROSI</name>
<reference evidence="1" key="1">
    <citation type="submission" date="2020-03" db="EMBL/GenBank/DDBJ databases">
        <title>Castanea mollissima Vanexum genome sequencing.</title>
        <authorList>
            <person name="Staton M."/>
        </authorList>
    </citation>
    <scope>NUCLEOTIDE SEQUENCE</scope>
    <source>
        <tissue evidence="1">Leaf</tissue>
    </source>
</reference>
<dbReference type="AlphaFoldDB" id="A0A8J4QQR9"/>
<evidence type="ECO:0000313" key="2">
    <source>
        <dbReference type="Proteomes" id="UP000737018"/>
    </source>
</evidence>
<keyword evidence="2" id="KW-1185">Reference proteome</keyword>
<evidence type="ECO:0000313" key="1">
    <source>
        <dbReference type="EMBL" id="KAF3955923.1"/>
    </source>
</evidence>
<proteinExistence type="predicted"/>
<dbReference type="Proteomes" id="UP000737018">
    <property type="component" value="Unassembled WGS sequence"/>
</dbReference>
<dbReference type="EMBL" id="JRKL02003244">
    <property type="protein sequence ID" value="KAF3955923.1"/>
    <property type="molecule type" value="Genomic_DNA"/>
</dbReference>
<dbReference type="OrthoDB" id="10515136at2759"/>
<gene>
    <name evidence="1" type="ORF">CMV_018913</name>
</gene>
<comment type="caution">
    <text evidence="1">The sequence shown here is derived from an EMBL/GenBank/DDBJ whole genome shotgun (WGS) entry which is preliminary data.</text>
</comment>